<dbReference type="InterPro" id="IPR050366">
    <property type="entry name" value="BP-dependent_transpt_permease"/>
</dbReference>
<evidence type="ECO:0000313" key="9">
    <source>
        <dbReference type="EMBL" id="ETR71758.1"/>
    </source>
</evidence>
<organism evidence="9 10">
    <name type="scientific">Candidatus Magnetoglobus multicellularis str. Araruama</name>
    <dbReference type="NCBI Taxonomy" id="890399"/>
    <lineage>
        <taxon>Bacteria</taxon>
        <taxon>Pseudomonadati</taxon>
        <taxon>Thermodesulfobacteriota</taxon>
        <taxon>Desulfobacteria</taxon>
        <taxon>Desulfobacterales</taxon>
        <taxon>Desulfobacteraceae</taxon>
        <taxon>Candidatus Magnetoglobus</taxon>
    </lineage>
</organism>
<keyword evidence="3" id="KW-1003">Cell membrane</keyword>
<evidence type="ECO:0000259" key="8">
    <source>
        <dbReference type="PROSITE" id="PS50928"/>
    </source>
</evidence>
<keyword evidence="2 7" id="KW-0813">Transport</keyword>
<dbReference type="Pfam" id="PF00528">
    <property type="entry name" value="BPD_transp_1"/>
    <property type="match status" value="1"/>
</dbReference>
<evidence type="ECO:0000256" key="5">
    <source>
        <dbReference type="ARBA" id="ARBA00022989"/>
    </source>
</evidence>
<sequence length="285" mass="32170">MMKQLRNYMHFFSWTGKAGILFLFIALIIAVGAPLISIYPPNQLSGNALMPPDANHWFGTDDLGHDLWAQICFGTRISLIIGIGTALLSGFCGGLIGMFSGYQGGIIDKILMRLIDVLIVLPDLPVMIVLAAFFGPGLLNIIIVLTLFSWVHTARIVRSQVLMLKEKEYVHYIKIHGATSWYIMRKHLFPDIFPLMSVSMIRLTGRAIIAEAGLSFLGLGDPTSKSWGMIIHHATSFHGIYYTNYWKWWLVFPWMALTMMVLSLAFINRDLERLLGHRYIPGNKK</sequence>
<feature type="transmembrane region" description="Helical" evidence="7">
    <location>
        <begin position="77"/>
        <end position="102"/>
    </location>
</feature>
<evidence type="ECO:0000256" key="6">
    <source>
        <dbReference type="ARBA" id="ARBA00023136"/>
    </source>
</evidence>
<dbReference type="GO" id="GO:0055085">
    <property type="term" value="P:transmembrane transport"/>
    <property type="evidence" value="ECO:0007669"/>
    <property type="project" value="InterPro"/>
</dbReference>
<name>A0A1V1PAE1_9BACT</name>
<comment type="similarity">
    <text evidence="7">Belongs to the binding-protein-dependent transport system permease family.</text>
</comment>
<evidence type="ECO:0000256" key="2">
    <source>
        <dbReference type="ARBA" id="ARBA00022448"/>
    </source>
</evidence>
<dbReference type="Gene3D" id="1.10.3720.10">
    <property type="entry name" value="MetI-like"/>
    <property type="match status" value="1"/>
</dbReference>
<evidence type="ECO:0000256" key="7">
    <source>
        <dbReference type="RuleBase" id="RU363032"/>
    </source>
</evidence>
<protein>
    <submittedName>
        <fullName evidence="9">Peptide/nickel transport system permease protein</fullName>
    </submittedName>
</protein>
<evidence type="ECO:0000256" key="3">
    <source>
        <dbReference type="ARBA" id="ARBA00022475"/>
    </source>
</evidence>
<feature type="transmembrane region" description="Helical" evidence="7">
    <location>
        <begin position="248"/>
        <end position="268"/>
    </location>
</feature>
<proteinExistence type="inferred from homology"/>
<dbReference type="AlphaFoldDB" id="A0A1V1PAE1"/>
<reference evidence="10" key="1">
    <citation type="submission" date="2012-11" db="EMBL/GenBank/DDBJ databases">
        <authorList>
            <person name="Lucero-Rivera Y.E."/>
            <person name="Tovar-Ramirez D."/>
        </authorList>
    </citation>
    <scope>NUCLEOTIDE SEQUENCE [LARGE SCALE GENOMIC DNA]</scope>
    <source>
        <strain evidence="10">Araruama</strain>
    </source>
</reference>
<gene>
    <name evidence="9" type="ORF">OMM_02249</name>
</gene>
<accession>A0A1V1PAE1</accession>
<keyword evidence="5 7" id="KW-1133">Transmembrane helix</keyword>
<dbReference type="InterPro" id="IPR035906">
    <property type="entry name" value="MetI-like_sf"/>
</dbReference>
<feature type="transmembrane region" description="Helical" evidence="7">
    <location>
        <begin position="20"/>
        <end position="39"/>
    </location>
</feature>
<evidence type="ECO:0000256" key="1">
    <source>
        <dbReference type="ARBA" id="ARBA00004651"/>
    </source>
</evidence>
<dbReference type="GO" id="GO:0005886">
    <property type="term" value="C:plasma membrane"/>
    <property type="evidence" value="ECO:0007669"/>
    <property type="project" value="UniProtKB-SubCell"/>
</dbReference>
<dbReference type="EMBL" id="ATBP01000226">
    <property type="protein sequence ID" value="ETR71758.1"/>
    <property type="molecule type" value="Genomic_DNA"/>
</dbReference>
<dbReference type="InterPro" id="IPR000515">
    <property type="entry name" value="MetI-like"/>
</dbReference>
<evidence type="ECO:0000256" key="4">
    <source>
        <dbReference type="ARBA" id="ARBA00022692"/>
    </source>
</evidence>
<dbReference type="SUPFAM" id="SSF161098">
    <property type="entry name" value="MetI-like"/>
    <property type="match status" value="1"/>
</dbReference>
<comment type="subcellular location">
    <subcellularLocation>
        <location evidence="1 7">Cell membrane</location>
        <topology evidence="1 7">Multi-pass membrane protein</topology>
    </subcellularLocation>
</comment>
<dbReference type="PANTHER" id="PTHR43386">
    <property type="entry name" value="OLIGOPEPTIDE TRANSPORT SYSTEM PERMEASE PROTEIN APPC"/>
    <property type="match status" value="1"/>
</dbReference>
<dbReference type="PROSITE" id="PS50928">
    <property type="entry name" value="ABC_TM1"/>
    <property type="match status" value="1"/>
</dbReference>
<keyword evidence="4 7" id="KW-0812">Transmembrane</keyword>
<evidence type="ECO:0000313" key="10">
    <source>
        <dbReference type="Proteomes" id="UP000189670"/>
    </source>
</evidence>
<dbReference type="PANTHER" id="PTHR43386:SF1">
    <property type="entry name" value="D,D-DIPEPTIDE TRANSPORT SYSTEM PERMEASE PROTEIN DDPC-RELATED"/>
    <property type="match status" value="1"/>
</dbReference>
<dbReference type="Proteomes" id="UP000189670">
    <property type="component" value="Unassembled WGS sequence"/>
</dbReference>
<keyword evidence="6 7" id="KW-0472">Membrane</keyword>
<feature type="domain" description="ABC transmembrane type-1" evidence="8">
    <location>
        <begin position="75"/>
        <end position="268"/>
    </location>
</feature>
<comment type="caution">
    <text evidence="9">The sequence shown here is derived from an EMBL/GenBank/DDBJ whole genome shotgun (WGS) entry which is preliminary data.</text>
</comment>
<dbReference type="CDD" id="cd06261">
    <property type="entry name" value="TM_PBP2"/>
    <property type="match status" value="1"/>
</dbReference>